<evidence type="ECO:0000256" key="3">
    <source>
        <dbReference type="ARBA" id="ARBA00022692"/>
    </source>
</evidence>
<comment type="subcellular location">
    <subcellularLocation>
        <location evidence="1">Membrane</location>
        <topology evidence="1">Single-pass membrane protein</topology>
    </subcellularLocation>
</comment>
<evidence type="ECO:0000313" key="10">
    <source>
        <dbReference type="EMBL" id="NWV07734.1"/>
    </source>
</evidence>
<name>A0A7K6BZA6_PTIVI</name>
<dbReference type="InterPro" id="IPR036179">
    <property type="entry name" value="Ig-like_dom_sf"/>
</dbReference>
<dbReference type="Pfam" id="PF07686">
    <property type="entry name" value="V-set"/>
    <property type="match status" value="1"/>
</dbReference>
<evidence type="ECO:0000259" key="9">
    <source>
        <dbReference type="PROSITE" id="PS50835"/>
    </source>
</evidence>
<gene>
    <name evidence="10" type="primary">Cd200r1b_0</name>
    <name evidence="10" type="ORF">PTIVIO_R11351</name>
</gene>
<dbReference type="GO" id="GO:0150077">
    <property type="term" value="P:regulation of neuroinflammatory response"/>
    <property type="evidence" value="ECO:0007669"/>
    <property type="project" value="InterPro"/>
</dbReference>
<dbReference type="InterPro" id="IPR013162">
    <property type="entry name" value="CD80_C2-set"/>
</dbReference>
<dbReference type="Gene3D" id="2.60.40.10">
    <property type="entry name" value="Immunoglobulins"/>
    <property type="match status" value="2"/>
</dbReference>
<feature type="non-terminal residue" evidence="10">
    <location>
        <position position="1"/>
    </location>
</feature>
<evidence type="ECO:0000256" key="2">
    <source>
        <dbReference type="ARBA" id="ARBA00008215"/>
    </source>
</evidence>
<dbReference type="InterPro" id="IPR040012">
    <property type="entry name" value="CD200R"/>
</dbReference>
<comment type="similarity">
    <text evidence="2">Belongs to the CD200R family.</text>
</comment>
<dbReference type="Pfam" id="PF08205">
    <property type="entry name" value="C2-set_2"/>
    <property type="match status" value="1"/>
</dbReference>
<evidence type="ECO:0000256" key="6">
    <source>
        <dbReference type="ARBA" id="ARBA00023157"/>
    </source>
</evidence>
<dbReference type="SUPFAM" id="SSF48726">
    <property type="entry name" value="Immunoglobulin"/>
    <property type="match status" value="2"/>
</dbReference>
<dbReference type="PANTHER" id="PTHR21462">
    <property type="entry name" value="CELL SURFACE GLYCOPROTEIN OX2 RECEPTOR PRECURSOR"/>
    <property type="match status" value="1"/>
</dbReference>
<comment type="caution">
    <text evidence="10">The sequence shown here is derived from an EMBL/GenBank/DDBJ whole genome shotgun (WGS) entry which is preliminary data.</text>
</comment>
<dbReference type="InterPro" id="IPR007110">
    <property type="entry name" value="Ig-like_dom"/>
</dbReference>
<keyword evidence="11" id="KW-1185">Reference proteome</keyword>
<keyword evidence="4" id="KW-1133">Transmembrane helix</keyword>
<dbReference type="GO" id="GO:0009897">
    <property type="term" value="C:external side of plasma membrane"/>
    <property type="evidence" value="ECO:0007669"/>
    <property type="project" value="TreeGrafter"/>
</dbReference>
<accession>A0A7K6BZA6</accession>
<reference evidence="10 11" key="1">
    <citation type="submission" date="2019-09" db="EMBL/GenBank/DDBJ databases">
        <title>Bird 10,000 Genomes (B10K) Project - Family phase.</title>
        <authorList>
            <person name="Zhang G."/>
        </authorList>
    </citation>
    <scope>NUCLEOTIDE SEQUENCE [LARGE SCALE GENOMIC DNA]</scope>
    <source>
        <strain evidence="10">B10K-DU-012-10</strain>
        <tissue evidence="10">Blood</tissue>
    </source>
</reference>
<keyword evidence="5" id="KW-0472">Membrane</keyword>
<dbReference type="PROSITE" id="PS50835">
    <property type="entry name" value="IG_LIKE"/>
    <property type="match status" value="1"/>
</dbReference>
<evidence type="ECO:0000256" key="4">
    <source>
        <dbReference type="ARBA" id="ARBA00022989"/>
    </source>
</evidence>
<sequence>IGDSSVLTCPFKENITLLTWKISPKVGGPCTLSYRADTNMTHNNCSNNINWKFRPGLAAALEIQQVRIAQEGNYICEVVTTDGNFHTTYHLTVLAPPRLSLYCDKDRSPVCEAAVGKPPAQVSWVPESNSTAEEKWHHNGTVTVLSRFTARSTRVTNMITCMVSHPAGNWSQSIVC</sequence>
<dbReference type="InterPro" id="IPR013106">
    <property type="entry name" value="Ig_V-set"/>
</dbReference>
<dbReference type="AlphaFoldDB" id="A0A7K6BZA6"/>
<dbReference type="GO" id="GO:0038023">
    <property type="term" value="F:signaling receptor activity"/>
    <property type="evidence" value="ECO:0007669"/>
    <property type="project" value="InterPro"/>
</dbReference>
<feature type="domain" description="Ig-like" evidence="9">
    <location>
        <begin position="1"/>
        <end position="92"/>
    </location>
</feature>
<keyword evidence="3" id="KW-0812">Transmembrane</keyword>
<evidence type="ECO:0000256" key="1">
    <source>
        <dbReference type="ARBA" id="ARBA00004167"/>
    </source>
</evidence>
<dbReference type="EMBL" id="VZRJ01006064">
    <property type="protein sequence ID" value="NWV07734.1"/>
    <property type="molecule type" value="Genomic_DNA"/>
</dbReference>
<evidence type="ECO:0000256" key="7">
    <source>
        <dbReference type="ARBA" id="ARBA00023170"/>
    </source>
</evidence>
<proteinExistence type="inferred from homology"/>
<feature type="non-terminal residue" evidence="10">
    <location>
        <position position="176"/>
    </location>
</feature>
<keyword evidence="6" id="KW-1015">Disulfide bond</keyword>
<keyword evidence="8" id="KW-0325">Glycoprotein</keyword>
<evidence type="ECO:0000313" key="11">
    <source>
        <dbReference type="Proteomes" id="UP000584880"/>
    </source>
</evidence>
<dbReference type="Proteomes" id="UP000584880">
    <property type="component" value="Unassembled WGS sequence"/>
</dbReference>
<evidence type="ECO:0000256" key="5">
    <source>
        <dbReference type="ARBA" id="ARBA00023136"/>
    </source>
</evidence>
<dbReference type="InterPro" id="IPR013783">
    <property type="entry name" value="Ig-like_fold"/>
</dbReference>
<evidence type="ECO:0000256" key="8">
    <source>
        <dbReference type="ARBA" id="ARBA00023180"/>
    </source>
</evidence>
<organism evidence="10 11">
    <name type="scientific">Ptilonorhynchus violaceus</name>
    <name type="common">Satin bowerbird</name>
    <name type="synonym">Pyrrhocorax violaceus</name>
    <dbReference type="NCBI Taxonomy" id="28724"/>
    <lineage>
        <taxon>Eukaryota</taxon>
        <taxon>Metazoa</taxon>
        <taxon>Chordata</taxon>
        <taxon>Craniata</taxon>
        <taxon>Vertebrata</taxon>
        <taxon>Euteleostomi</taxon>
        <taxon>Archelosauria</taxon>
        <taxon>Archosauria</taxon>
        <taxon>Dinosauria</taxon>
        <taxon>Saurischia</taxon>
        <taxon>Theropoda</taxon>
        <taxon>Coelurosauria</taxon>
        <taxon>Aves</taxon>
        <taxon>Neognathae</taxon>
        <taxon>Neoaves</taxon>
        <taxon>Telluraves</taxon>
        <taxon>Australaves</taxon>
        <taxon>Passeriformes</taxon>
        <taxon>Ptilonorhynchidae</taxon>
        <taxon>Ptilonorhynchus</taxon>
    </lineage>
</organism>
<keyword evidence="7" id="KW-0675">Receptor</keyword>
<dbReference type="PANTHER" id="PTHR21462:SF2">
    <property type="entry name" value="CELL SURFACE GLYCOPROTEIN CD200 RECEPTOR 2"/>
    <property type="match status" value="1"/>
</dbReference>
<protein>
    <submittedName>
        <fullName evidence="10">MOR1B protein</fullName>
    </submittedName>
</protein>